<accession>A0ABW9U7G6</accession>
<sequence length="480" mass="54801">MFCQWFVDSAQREYNFTEAYTEPVLKSLVQLDSRTVITEKEVQPIITNNTKAYVSRKLYHTALRLKPLILKVAPKSSKNKLKMIKEKLQKNAYSASTIVSTESAPAKVESPQFIQGINLIGYSRSQTGVGESCRLAARALDNYGLPFGVLNYNVGNPASNTDITWINKEIEKPIYNVNILHINADQIPIAFDYLGNEVFSGKYNIGYWHWELPDFPDEWKSSFQYLNEIWVPSRFIMDSVSKKSPIPVVRIPHGIQVTIQEQISREEFNLPSNTFLFLTMYDVYSFQERKNPNAVIEAFKKSFSGDNISAGLVIKVNHSSNNQDEVQQLQELIKGYDNIYLVAETMSRDRVNSLINCCDCFISLHRSEGFGLGLAEAMYLGKAVIGTNWSANTDFMTEKNSCVVDYKLVQLGQDYGPYKSYQHWADPDIDHASYFMKKLVGDENFYRDISKKGEFTIKTEFSPKAVGKQVKERLQHLGLY</sequence>
<keyword evidence="3" id="KW-1185">Reference proteome</keyword>
<evidence type="ECO:0000313" key="2">
    <source>
        <dbReference type="EMBL" id="MVQ33750.1"/>
    </source>
</evidence>
<protein>
    <submittedName>
        <fullName evidence="2">Glycosyltransferase</fullName>
    </submittedName>
</protein>
<reference evidence="2 3" key="1">
    <citation type="submission" date="2019-12" db="EMBL/GenBank/DDBJ databases">
        <authorList>
            <person name="Huq M.A."/>
        </authorList>
    </citation>
    <scope>NUCLEOTIDE SEQUENCE [LARGE SCALE GENOMIC DNA]</scope>
    <source>
        <strain evidence="2 3">MAH-34</strain>
    </source>
</reference>
<evidence type="ECO:0000259" key="1">
    <source>
        <dbReference type="Pfam" id="PF00534"/>
    </source>
</evidence>
<dbReference type="Proteomes" id="UP000467637">
    <property type="component" value="Unassembled WGS sequence"/>
</dbReference>
<dbReference type="CDD" id="cd03801">
    <property type="entry name" value="GT4_PimA-like"/>
    <property type="match status" value="1"/>
</dbReference>
<dbReference type="Gene3D" id="3.40.50.2000">
    <property type="entry name" value="Glycogen Phosphorylase B"/>
    <property type="match status" value="1"/>
</dbReference>
<dbReference type="Pfam" id="PF00534">
    <property type="entry name" value="Glycos_transf_1"/>
    <property type="match status" value="1"/>
</dbReference>
<gene>
    <name evidence="2" type="ORF">GON05_03700</name>
</gene>
<dbReference type="InterPro" id="IPR001296">
    <property type="entry name" value="Glyco_trans_1"/>
</dbReference>
<proteinExistence type="predicted"/>
<organism evidence="2 3">
    <name type="scientific">Paenibacillus anseongense</name>
    <dbReference type="NCBI Taxonomy" id="2682845"/>
    <lineage>
        <taxon>Bacteria</taxon>
        <taxon>Bacillati</taxon>
        <taxon>Bacillota</taxon>
        <taxon>Bacilli</taxon>
        <taxon>Bacillales</taxon>
        <taxon>Paenibacillaceae</taxon>
        <taxon>Paenibacillus</taxon>
    </lineage>
</organism>
<evidence type="ECO:0000313" key="3">
    <source>
        <dbReference type="Proteomes" id="UP000467637"/>
    </source>
</evidence>
<dbReference type="PANTHER" id="PTHR46656">
    <property type="entry name" value="PUTATIVE-RELATED"/>
    <property type="match status" value="1"/>
</dbReference>
<dbReference type="EMBL" id="WSEM01000004">
    <property type="protein sequence ID" value="MVQ33750.1"/>
    <property type="molecule type" value="Genomic_DNA"/>
</dbReference>
<dbReference type="SUPFAM" id="SSF53756">
    <property type="entry name" value="UDP-Glycosyltransferase/glycogen phosphorylase"/>
    <property type="match status" value="1"/>
</dbReference>
<name>A0ABW9U7G6_9BACL</name>
<feature type="domain" description="Glycosyl transferase family 1" evidence="1">
    <location>
        <begin position="283"/>
        <end position="397"/>
    </location>
</feature>
<dbReference type="PANTHER" id="PTHR46656:SF3">
    <property type="entry name" value="PUTATIVE-RELATED"/>
    <property type="match status" value="1"/>
</dbReference>
<comment type="caution">
    <text evidence="2">The sequence shown here is derived from an EMBL/GenBank/DDBJ whole genome shotgun (WGS) entry which is preliminary data.</text>
</comment>